<keyword evidence="1" id="KW-1133">Transmembrane helix</keyword>
<gene>
    <name evidence="2" type="ORF">F0562_013990</name>
</gene>
<dbReference type="PANTHER" id="PTHR31168:SF21">
    <property type="entry name" value="EMB|CAB89385.1"/>
    <property type="match status" value="1"/>
</dbReference>
<dbReference type="Pfam" id="PF04654">
    <property type="entry name" value="DUF599"/>
    <property type="match status" value="1"/>
</dbReference>
<evidence type="ECO:0000313" key="3">
    <source>
        <dbReference type="Proteomes" id="UP000325577"/>
    </source>
</evidence>
<organism evidence="2 3">
    <name type="scientific">Nyssa sinensis</name>
    <dbReference type="NCBI Taxonomy" id="561372"/>
    <lineage>
        <taxon>Eukaryota</taxon>
        <taxon>Viridiplantae</taxon>
        <taxon>Streptophyta</taxon>
        <taxon>Embryophyta</taxon>
        <taxon>Tracheophyta</taxon>
        <taxon>Spermatophyta</taxon>
        <taxon>Magnoliopsida</taxon>
        <taxon>eudicotyledons</taxon>
        <taxon>Gunneridae</taxon>
        <taxon>Pentapetalae</taxon>
        <taxon>asterids</taxon>
        <taxon>Cornales</taxon>
        <taxon>Nyssaceae</taxon>
        <taxon>Nyssa</taxon>
    </lineage>
</organism>
<dbReference type="OrthoDB" id="665451at2759"/>
<dbReference type="Proteomes" id="UP000325577">
    <property type="component" value="Linkage Group LG6"/>
</dbReference>
<dbReference type="AlphaFoldDB" id="A0A5J4ZPG0"/>
<accession>A0A5J4ZPG0</accession>
<keyword evidence="3" id="KW-1185">Reference proteome</keyword>
<reference evidence="2 3" key="1">
    <citation type="submission" date="2019-09" db="EMBL/GenBank/DDBJ databases">
        <title>A chromosome-level genome assembly of the Chinese tupelo Nyssa sinensis.</title>
        <authorList>
            <person name="Yang X."/>
            <person name="Kang M."/>
            <person name="Yang Y."/>
            <person name="Xiong H."/>
            <person name="Wang M."/>
            <person name="Zhang Z."/>
            <person name="Wang Z."/>
            <person name="Wu H."/>
            <person name="Ma T."/>
            <person name="Liu J."/>
            <person name="Xi Z."/>
        </authorList>
    </citation>
    <scope>NUCLEOTIDE SEQUENCE [LARGE SCALE GENOMIC DNA]</scope>
    <source>
        <strain evidence="2">J267</strain>
        <tissue evidence="2">Leaf</tissue>
    </source>
</reference>
<feature type="transmembrane region" description="Helical" evidence="1">
    <location>
        <begin position="12"/>
        <end position="29"/>
    </location>
</feature>
<protein>
    <submittedName>
        <fullName evidence="2">Uncharacterized protein</fullName>
    </submittedName>
</protein>
<dbReference type="PANTHER" id="PTHR31168">
    <property type="entry name" value="OS02G0292800 PROTEIN"/>
    <property type="match status" value="1"/>
</dbReference>
<sequence length="152" mass="17294">MFFQKEHLDLVLVPSALIIMFGYHLFFLYRCITRPHTTVIGFENNDKKAWVDKIMQIDKKDIGIALTVLSSNISAATFLSSVCLTLSSLIAAWMANDHNNIFQSKLIYGDTKASHHVHQVHKPPDMLPLGLFMLHSINKVLYPCKLSSKHTR</sequence>
<feature type="transmembrane region" description="Helical" evidence="1">
    <location>
        <begin position="62"/>
        <end position="95"/>
    </location>
</feature>
<dbReference type="EMBL" id="CM018049">
    <property type="protein sequence ID" value="KAA8519734.1"/>
    <property type="molecule type" value="Genomic_DNA"/>
</dbReference>
<keyword evidence="1" id="KW-0812">Transmembrane</keyword>
<proteinExistence type="predicted"/>
<evidence type="ECO:0000313" key="2">
    <source>
        <dbReference type="EMBL" id="KAA8519734.1"/>
    </source>
</evidence>
<evidence type="ECO:0000256" key="1">
    <source>
        <dbReference type="SAM" id="Phobius"/>
    </source>
</evidence>
<name>A0A5J4ZPG0_9ASTE</name>
<keyword evidence="1" id="KW-0472">Membrane</keyword>
<dbReference type="InterPro" id="IPR006747">
    <property type="entry name" value="DUF599"/>
</dbReference>